<evidence type="ECO:0000256" key="2">
    <source>
        <dbReference type="ARBA" id="ARBA00012265"/>
    </source>
</evidence>
<evidence type="ECO:0000256" key="5">
    <source>
        <dbReference type="ARBA" id="ARBA00022691"/>
    </source>
</evidence>
<proteinExistence type="predicted"/>
<dbReference type="Gene3D" id="3.30.300.110">
    <property type="entry name" value="Met-10+ protein-like domains"/>
    <property type="match status" value="1"/>
</dbReference>
<dbReference type="EMBL" id="SCEB01001000">
    <property type="protein sequence ID" value="RXM97641.1"/>
    <property type="molecule type" value="Genomic_DNA"/>
</dbReference>
<evidence type="ECO:0000256" key="3">
    <source>
        <dbReference type="ARBA" id="ARBA00017179"/>
    </source>
</evidence>
<comment type="pathway">
    <text evidence="1">tRNA modification; wybutosine-tRNA(Phe) biosynthesis.</text>
</comment>
<evidence type="ECO:0000256" key="1">
    <source>
        <dbReference type="ARBA" id="ARBA00004797"/>
    </source>
</evidence>
<protein>
    <recommendedName>
        <fullName evidence="3">tRNA wybutosine-synthesizing protein 2 homolog</fullName>
        <ecNumber evidence="2">2.5.1.114</ecNumber>
    </recommendedName>
    <alternativeName>
        <fullName evidence="7">tRNA(Phe) (4-demethylwyosine(37)-C(7)) aminocarboxypropyltransferase</fullName>
    </alternativeName>
</protein>
<dbReference type="InterPro" id="IPR056743">
    <property type="entry name" value="TRM5-TYW2-like_MTfase"/>
</dbReference>
<reference evidence="11 12" key="1">
    <citation type="submission" date="2019-01" db="EMBL/GenBank/DDBJ databases">
        <title>Draft Genome and Complete Hox-Cluster Characterization of the Sterlet Sturgeon (Acipenser ruthenus).</title>
        <authorList>
            <person name="Wei Q."/>
        </authorList>
    </citation>
    <scope>NUCLEOTIDE SEQUENCE [LARGE SCALE GENOMIC DNA]</scope>
    <source>
        <strain evidence="11">WHYD16114868_AA</strain>
        <tissue evidence="11">Blood</tissue>
    </source>
</reference>
<dbReference type="GO" id="GO:0005737">
    <property type="term" value="C:cytoplasm"/>
    <property type="evidence" value="ECO:0007669"/>
    <property type="project" value="TreeGrafter"/>
</dbReference>
<comment type="function">
    <text evidence="8">S-adenosyl-L-methionine-dependent transferase that acts as a component of the wybutosine biosynthesis pathway. Wybutosine is a hyper modified guanosine with a tricyclic base found at the 3'-position adjacent to the anticodon of eukaryotic phenylalanine tRNA. Catalyzes the transfer of the alpha-amino-alpha-carboxypropyl (acp) group from S-adenosyl-L-methionine to the C-7 position of 4-demethylwyosine (imG-14) to produce wybutosine-86.</text>
</comment>
<keyword evidence="5" id="KW-0949">S-adenosyl-L-methionine</keyword>
<dbReference type="PANTHER" id="PTHR23245">
    <property type="entry name" value="TRNA METHYLTRANSFERASE"/>
    <property type="match status" value="1"/>
</dbReference>
<comment type="caution">
    <text evidence="11">The sequence shown here is derived from an EMBL/GenBank/DDBJ whole genome shotgun (WGS) entry which is preliminary data.</text>
</comment>
<dbReference type="PANTHER" id="PTHR23245:SF25">
    <property type="entry name" value="TRNA WYBUTOSINE-SYNTHESIZING PROTEIN 2 HOMOLOG"/>
    <property type="match status" value="1"/>
</dbReference>
<dbReference type="Pfam" id="PF25132">
    <property type="entry name" value="TYW2_N"/>
    <property type="match status" value="1"/>
</dbReference>
<comment type="catalytic activity">
    <reaction evidence="9">
        <text>4-demethylwyosine(37) in tRNA(Phe) + S-adenosyl-L-methionine = 4-demethyl-7-[(3S)-3-amino-3-carboxypropyl]wyosine(37) in tRNA(Phe) + S-methyl-5'-thioadenosine + H(+)</text>
        <dbReference type="Rhea" id="RHEA:36355"/>
        <dbReference type="Rhea" id="RHEA-COMP:10164"/>
        <dbReference type="Rhea" id="RHEA-COMP:10378"/>
        <dbReference type="ChEBI" id="CHEBI:15378"/>
        <dbReference type="ChEBI" id="CHEBI:17509"/>
        <dbReference type="ChEBI" id="CHEBI:59789"/>
        <dbReference type="ChEBI" id="CHEBI:64315"/>
        <dbReference type="ChEBI" id="CHEBI:73550"/>
        <dbReference type="EC" id="2.5.1.114"/>
    </reaction>
</comment>
<dbReference type="InterPro" id="IPR056744">
    <property type="entry name" value="TRM5/TYW2-like_N"/>
</dbReference>
<dbReference type="PROSITE" id="PS51684">
    <property type="entry name" value="SAM_MT_TRM5_TYW2"/>
    <property type="match status" value="1"/>
</dbReference>
<dbReference type="FunFam" id="3.30.300.110:FF:000002">
    <property type="entry name" value="tRNA wybutosine-synthesizing protein 2 homolog"/>
    <property type="match status" value="1"/>
</dbReference>
<dbReference type="CDD" id="cd02440">
    <property type="entry name" value="AdoMet_MTases"/>
    <property type="match status" value="1"/>
</dbReference>
<keyword evidence="6" id="KW-0819">tRNA processing</keyword>
<dbReference type="Pfam" id="PF25133">
    <property type="entry name" value="TYW2_N_2"/>
    <property type="match status" value="1"/>
</dbReference>
<sequence length="439" mass="48762">MRRDDSIPAIATQLRYAQLCRKHLEEKGILDTRFRLQKLADATVALPVLSARVPELTLGVLQHSVAPGSTCTITHIQSPVPSKKSSVRSSQQQLEEALRGLVELRGEVWSEELGRDLPQSWKRHGDLAILGEATFRQPVWKILEPELWETVASTLGVKRVARMGRVSTDRFRTPTVTLLQGQDGWVQHVDNGIRYEFDVTKCMFSSGNITEKLRIASFNCSGETVVDLYAGIGYFTLPYLVHAGASFVHACEWNPHAVNALRRNLELNGAAQRCQVHQGDNRQLSLCDVADRVNLGLIPSSEEGWPTACRLLKCETGGVLHIHQNVSSHPQKPDPALLLQNLCLQEVCDPSSPAGKAACDSDTADSRESALGLHCRDSMRITVKAEWQAWSKAAACRIAALLLEIKGQPWRTHVLHMEHVKSYAPHVDHIVLDLECRPT</sequence>
<keyword evidence="12" id="KW-1185">Reference proteome</keyword>
<dbReference type="GO" id="GO:0008175">
    <property type="term" value="F:tRNA methyltransferase activity"/>
    <property type="evidence" value="ECO:0007669"/>
    <property type="project" value="TreeGrafter"/>
</dbReference>
<evidence type="ECO:0000256" key="9">
    <source>
        <dbReference type="ARBA" id="ARBA00049400"/>
    </source>
</evidence>
<dbReference type="Gene3D" id="3.40.50.150">
    <property type="entry name" value="Vaccinia Virus protein VP39"/>
    <property type="match status" value="1"/>
</dbReference>
<evidence type="ECO:0000256" key="7">
    <source>
        <dbReference type="ARBA" id="ARBA00031315"/>
    </source>
</evidence>
<name>A0A662YP99_ACIRT</name>
<dbReference type="InterPro" id="IPR030382">
    <property type="entry name" value="MeTrfase_TRM5/TYW2"/>
</dbReference>
<dbReference type="AlphaFoldDB" id="A0A662YP99"/>
<dbReference type="SUPFAM" id="SSF53335">
    <property type="entry name" value="S-adenosyl-L-methionine-dependent methyltransferases"/>
    <property type="match status" value="1"/>
</dbReference>
<dbReference type="InterPro" id="IPR029063">
    <property type="entry name" value="SAM-dependent_MTases_sf"/>
</dbReference>
<evidence type="ECO:0000256" key="6">
    <source>
        <dbReference type="ARBA" id="ARBA00022694"/>
    </source>
</evidence>
<evidence type="ECO:0000259" key="10">
    <source>
        <dbReference type="PROSITE" id="PS51684"/>
    </source>
</evidence>
<organism evidence="11 12">
    <name type="scientific">Acipenser ruthenus</name>
    <name type="common">Sterlet sturgeon</name>
    <dbReference type="NCBI Taxonomy" id="7906"/>
    <lineage>
        <taxon>Eukaryota</taxon>
        <taxon>Metazoa</taxon>
        <taxon>Chordata</taxon>
        <taxon>Craniata</taxon>
        <taxon>Vertebrata</taxon>
        <taxon>Euteleostomi</taxon>
        <taxon>Actinopterygii</taxon>
        <taxon>Chondrostei</taxon>
        <taxon>Acipenseriformes</taxon>
        <taxon>Acipenseridae</taxon>
        <taxon>Acipenser</taxon>
    </lineage>
</organism>
<dbReference type="Pfam" id="PF02475">
    <property type="entry name" value="TRM5-TYW2_MTfase"/>
    <property type="match status" value="1"/>
</dbReference>
<gene>
    <name evidence="11" type="ORF">EOD39_14175</name>
</gene>
<keyword evidence="4" id="KW-0808">Transferase</keyword>
<dbReference type="InterPro" id="IPR056745">
    <property type="entry name" value="TYW2_N"/>
</dbReference>
<evidence type="ECO:0000256" key="8">
    <source>
        <dbReference type="ARBA" id="ARBA00037786"/>
    </source>
</evidence>
<feature type="domain" description="SAM-dependent methyltransferase TRM5/TYW2-type" evidence="10">
    <location>
        <begin position="121"/>
        <end position="438"/>
    </location>
</feature>
<evidence type="ECO:0000313" key="11">
    <source>
        <dbReference type="EMBL" id="RXM97641.1"/>
    </source>
</evidence>
<dbReference type="GO" id="GO:0102522">
    <property type="term" value="F:tRNA 4-demethylwyosine alpha-amino-alpha-carboxypropyltransferase activity"/>
    <property type="evidence" value="ECO:0007669"/>
    <property type="project" value="UniProtKB-EC"/>
</dbReference>
<evidence type="ECO:0000256" key="4">
    <source>
        <dbReference type="ARBA" id="ARBA00022679"/>
    </source>
</evidence>
<dbReference type="GO" id="GO:0031591">
    <property type="term" value="P:wybutosine biosynthetic process"/>
    <property type="evidence" value="ECO:0007669"/>
    <property type="project" value="TreeGrafter"/>
</dbReference>
<accession>A0A662YP99</accession>
<dbReference type="GO" id="GO:0030488">
    <property type="term" value="P:tRNA methylation"/>
    <property type="evidence" value="ECO:0007669"/>
    <property type="project" value="TreeGrafter"/>
</dbReference>
<evidence type="ECO:0000313" key="12">
    <source>
        <dbReference type="Proteomes" id="UP000289886"/>
    </source>
</evidence>
<dbReference type="EC" id="2.5.1.114" evidence="2"/>
<dbReference type="Proteomes" id="UP000289886">
    <property type="component" value="Unassembled WGS sequence"/>
</dbReference>